<proteinExistence type="predicted"/>
<dbReference type="AlphaFoldDB" id="A0A9P6YRZ0"/>
<comment type="caution">
    <text evidence="3">The sequence shown here is derived from an EMBL/GenBank/DDBJ whole genome shotgun (WGS) entry which is preliminary data.</text>
</comment>
<feature type="signal peptide" evidence="2">
    <location>
        <begin position="1"/>
        <end position="21"/>
    </location>
</feature>
<name>A0A9P6YRZ0_9FUNG</name>
<feature type="chain" id="PRO_5040303679" description="Secreted protein" evidence="2">
    <location>
        <begin position="22"/>
        <end position="85"/>
    </location>
</feature>
<feature type="region of interest" description="Disordered" evidence="1">
    <location>
        <begin position="26"/>
        <end position="45"/>
    </location>
</feature>
<evidence type="ECO:0000313" key="4">
    <source>
        <dbReference type="Proteomes" id="UP000740926"/>
    </source>
</evidence>
<dbReference type="Proteomes" id="UP000740926">
    <property type="component" value="Unassembled WGS sequence"/>
</dbReference>
<evidence type="ECO:0000256" key="2">
    <source>
        <dbReference type="SAM" id="SignalP"/>
    </source>
</evidence>
<keyword evidence="4" id="KW-1185">Reference proteome</keyword>
<protein>
    <recommendedName>
        <fullName evidence="5">Secreted protein</fullName>
    </recommendedName>
</protein>
<evidence type="ECO:0000256" key="1">
    <source>
        <dbReference type="SAM" id="MobiDB-lite"/>
    </source>
</evidence>
<dbReference type="EMBL" id="JAANIU010003653">
    <property type="protein sequence ID" value="KAG1561009.1"/>
    <property type="molecule type" value="Genomic_DNA"/>
</dbReference>
<evidence type="ECO:0008006" key="5">
    <source>
        <dbReference type="Google" id="ProtNLM"/>
    </source>
</evidence>
<gene>
    <name evidence="3" type="ORF">G6F50_012253</name>
</gene>
<feature type="compositionally biased region" description="Polar residues" evidence="1">
    <location>
        <begin position="29"/>
        <end position="45"/>
    </location>
</feature>
<keyword evidence="2" id="KW-0732">Signal</keyword>
<accession>A0A9P6YRZ0</accession>
<reference evidence="3 4" key="1">
    <citation type="journal article" date="2020" name="Microb. Genom.">
        <title>Genetic diversity of clinical and environmental Mucorales isolates obtained from an investigation of mucormycosis cases among solid organ transplant recipients.</title>
        <authorList>
            <person name="Nguyen M.H."/>
            <person name="Kaul D."/>
            <person name="Muto C."/>
            <person name="Cheng S.J."/>
            <person name="Richter R.A."/>
            <person name="Bruno V.M."/>
            <person name="Liu G."/>
            <person name="Beyhan S."/>
            <person name="Sundermann A.J."/>
            <person name="Mounaud S."/>
            <person name="Pasculle A.W."/>
            <person name="Nierman W.C."/>
            <person name="Driscoll E."/>
            <person name="Cumbie R."/>
            <person name="Clancy C.J."/>
            <person name="Dupont C.L."/>
        </authorList>
    </citation>
    <scope>NUCLEOTIDE SEQUENCE [LARGE SCALE GENOMIC DNA]</scope>
    <source>
        <strain evidence="3 4">GL24</strain>
    </source>
</reference>
<evidence type="ECO:0000313" key="3">
    <source>
        <dbReference type="EMBL" id="KAG1561009.1"/>
    </source>
</evidence>
<organism evidence="3 4">
    <name type="scientific">Rhizopus delemar</name>
    <dbReference type="NCBI Taxonomy" id="936053"/>
    <lineage>
        <taxon>Eukaryota</taxon>
        <taxon>Fungi</taxon>
        <taxon>Fungi incertae sedis</taxon>
        <taxon>Mucoromycota</taxon>
        <taxon>Mucoromycotina</taxon>
        <taxon>Mucoromycetes</taxon>
        <taxon>Mucorales</taxon>
        <taxon>Mucorineae</taxon>
        <taxon>Rhizopodaceae</taxon>
        <taxon>Rhizopus</taxon>
    </lineage>
</organism>
<sequence length="85" mass="8816">MRSLLILATLALVCFVDKYSAAAVRRDNSSSIDNAGSPTDAQADTITHFDPTDALDITPADYFNYTANEASATDAAAPATDAASS</sequence>